<sequence length="140" mass="15832">MITVKQAHSRTDLEEVFKIRRNVFVEEQGVPADLEYDDYDDEGATHYLADLDGKHVGAARWIETNEGYKLQRFAVIADARGHGVGSALVIKVLEDIPKDGKKIYLHSQESAVGLYLKHNFVTEGERFEEAGIGHYKMILK</sequence>
<dbReference type="GO" id="GO:0016747">
    <property type="term" value="F:acyltransferase activity, transferring groups other than amino-acyl groups"/>
    <property type="evidence" value="ECO:0007669"/>
    <property type="project" value="InterPro"/>
</dbReference>
<keyword evidence="2" id="KW-0808">Transferase</keyword>
<gene>
    <name evidence="2" type="ORF">NF867_01085</name>
</gene>
<evidence type="ECO:0000313" key="3">
    <source>
        <dbReference type="Proteomes" id="UP001155182"/>
    </source>
</evidence>
<dbReference type="Pfam" id="PF13673">
    <property type="entry name" value="Acetyltransf_10"/>
    <property type="match status" value="1"/>
</dbReference>
<reference evidence="2" key="1">
    <citation type="submission" date="2022-06" db="EMBL/GenBank/DDBJ databases">
        <title>Solitalea sp. MAHUQ-68 isolated from rhizospheric soil.</title>
        <authorList>
            <person name="Huq M.A."/>
        </authorList>
    </citation>
    <scope>NUCLEOTIDE SEQUENCE</scope>
    <source>
        <strain evidence="2">MAHUQ-68</strain>
    </source>
</reference>
<protein>
    <submittedName>
        <fullName evidence="2">GNAT family N-acetyltransferase</fullName>
        <ecNumber evidence="2">2.3.1.-</ecNumber>
    </submittedName>
</protein>
<dbReference type="EMBL" id="JAMWYS010000003">
    <property type="protein sequence ID" value="MCO4291455.1"/>
    <property type="molecule type" value="Genomic_DNA"/>
</dbReference>
<dbReference type="CDD" id="cd04301">
    <property type="entry name" value="NAT_SF"/>
    <property type="match status" value="1"/>
</dbReference>
<feature type="domain" description="N-acetyltransferase" evidence="1">
    <location>
        <begin position="2"/>
        <end position="140"/>
    </location>
</feature>
<organism evidence="2 3">
    <name type="scientific">Solitalea agri</name>
    <dbReference type="NCBI Taxonomy" id="2953739"/>
    <lineage>
        <taxon>Bacteria</taxon>
        <taxon>Pseudomonadati</taxon>
        <taxon>Bacteroidota</taxon>
        <taxon>Sphingobacteriia</taxon>
        <taxon>Sphingobacteriales</taxon>
        <taxon>Sphingobacteriaceae</taxon>
        <taxon>Solitalea</taxon>
    </lineage>
</organism>
<accession>A0A9X2EZS9</accession>
<evidence type="ECO:0000313" key="2">
    <source>
        <dbReference type="EMBL" id="MCO4291455.1"/>
    </source>
</evidence>
<dbReference type="InterPro" id="IPR016181">
    <property type="entry name" value="Acyl_CoA_acyltransferase"/>
</dbReference>
<comment type="caution">
    <text evidence="2">The sequence shown here is derived from an EMBL/GenBank/DDBJ whole genome shotgun (WGS) entry which is preliminary data.</text>
</comment>
<evidence type="ECO:0000259" key="1">
    <source>
        <dbReference type="PROSITE" id="PS51186"/>
    </source>
</evidence>
<dbReference type="SUPFAM" id="SSF55729">
    <property type="entry name" value="Acyl-CoA N-acyltransferases (Nat)"/>
    <property type="match status" value="1"/>
</dbReference>
<dbReference type="EC" id="2.3.1.-" evidence="2"/>
<dbReference type="RefSeq" id="WP_252585689.1">
    <property type="nucleotide sequence ID" value="NZ_JAMWYS010000003.1"/>
</dbReference>
<name>A0A9X2EZS9_9SPHI</name>
<dbReference type="InterPro" id="IPR000182">
    <property type="entry name" value="GNAT_dom"/>
</dbReference>
<keyword evidence="2" id="KW-0012">Acyltransferase</keyword>
<keyword evidence="3" id="KW-1185">Reference proteome</keyword>
<dbReference type="PROSITE" id="PS51186">
    <property type="entry name" value="GNAT"/>
    <property type="match status" value="1"/>
</dbReference>
<proteinExistence type="predicted"/>
<dbReference type="Gene3D" id="3.40.630.30">
    <property type="match status" value="1"/>
</dbReference>
<dbReference type="Proteomes" id="UP001155182">
    <property type="component" value="Unassembled WGS sequence"/>
</dbReference>
<dbReference type="AlphaFoldDB" id="A0A9X2EZS9"/>